<protein>
    <submittedName>
        <fullName evidence="2">NR LBD domain-containing protein</fullName>
    </submittedName>
</protein>
<accession>A0A1I7V3M6</accession>
<name>A0A1I7V3M6_9PELO</name>
<organism evidence="1 2">
    <name type="scientific">Caenorhabditis tropicalis</name>
    <dbReference type="NCBI Taxonomy" id="1561998"/>
    <lineage>
        <taxon>Eukaryota</taxon>
        <taxon>Metazoa</taxon>
        <taxon>Ecdysozoa</taxon>
        <taxon>Nematoda</taxon>
        <taxon>Chromadorea</taxon>
        <taxon>Rhabditida</taxon>
        <taxon>Rhabditina</taxon>
        <taxon>Rhabditomorpha</taxon>
        <taxon>Rhabditoidea</taxon>
        <taxon>Rhabditidae</taxon>
        <taxon>Peloderinae</taxon>
        <taxon>Caenorhabditis</taxon>
    </lineage>
</organism>
<dbReference type="Proteomes" id="UP000095282">
    <property type="component" value="Unplaced"/>
</dbReference>
<dbReference type="eggNOG" id="ENOG502T2YA">
    <property type="taxonomic scope" value="Eukaryota"/>
</dbReference>
<sequence length="105" mass="12082">MVLMREQVRAQIPNSLQPTGEDVLLIFSRPETLPCADCEGLKPRFNQLLRMLYEITKDHEGFIQLMCKPEAGLYLLKGTAVLNHFFSKEQQKDIQGNRVTNCPIY</sequence>
<dbReference type="WBParaSite" id="Csp11.Scaffold630.g22059.t1">
    <property type="protein sequence ID" value="Csp11.Scaffold630.g22059.t1"/>
    <property type="gene ID" value="Csp11.Scaffold630.g22059"/>
</dbReference>
<keyword evidence="1" id="KW-1185">Reference proteome</keyword>
<proteinExistence type="predicted"/>
<evidence type="ECO:0000313" key="2">
    <source>
        <dbReference type="WBParaSite" id="Csp11.Scaffold630.g22059.t1"/>
    </source>
</evidence>
<reference evidence="2" key="1">
    <citation type="submission" date="2016-11" db="UniProtKB">
        <authorList>
            <consortium name="WormBaseParasite"/>
        </authorList>
    </citation>
    <scope>IDENTIFICATION</scope>
</reference>
<dbReference type="AlphaFoldDB" id="A0A1I7V3M6"/>
<evidence type="ECO:0000313" key="1">
    <source>
        <dbReference type="Proteomes" id="UP000095282"/>
    </source>
</evidence>